<accession>A0A0A9DK66</accession>
<feature type="domain" description="HIRAN" evidence="4">
    <location>
        <begin position="95"/>
        <end position="178"/>
    </location>
</feature>
<organism evidence="6">
    <name type="scientific">Arundo donax</name>
    <name type="common">Giant reed</name>
    <name type="synonym">Donax arundinaceus</name>
    <dbReference type="NCBI Taxonomy" id="35708"/>
    <lineage>
        <taxon>Eukaryota</taxon>
        <taxon>Viridiplantae</taxon>
        <taxon>Streptophyta</taxon>
        <taxon>Embryophyta</taxon>
        <taxon>Tracheophyta</taxon>
        <taxon>Spermatophyta</taxon>
        <taxon>Magnoliopsida</taxon>
        <taxon>Liliopsida</taxon>
        <taxon>Poales</taxon>
        <taxon>Poaceae</taxon>
        <taxon>PACMAD clade</taxon>
        <taxon>Arundinoideae</taxon>
        <taxon>Arundineae</taxon>
        <taxon>Arundo</taxon>
    </lineage>
</organism>
<dbReference type="InterPro" id="IPR014905">
    <property type="entry name" value="HIRAN"/>
</dbReference>
<evidence type="ECO:0000256" key="3">
    <source>
        <dbReference type="SAM" id="MobiDB-lite"/>
    </source>
</evidence>
<feature type="region of interest" description="Disordered" evidence="3">
    <location>
        <begin position="22"/>
        <end position="87"/>
    </location>
</feature>
<dbReference type="AlphaFoldDB" id="A0A0A9DK66"/>
<dbReference type="InterPro" id="IPR056450">
    <property type="entry name" value="UBA_RAD5A"/>
</dbReference>
<dbReference type="EMBL" id="GBRH01209704">
    <property type="protein sequence ID" value="JAD88191.1"/>
    <property type="molecule type" value="Transcribed_RNA"/>
</dbReference>
<proteinExistence type="predicted"/>
<keyword evidence="2" id="KW-0378">Hydrolase</keyword>
<sequence length="179" mass="18880">MDIIRALHMAGDDPTKAINILLDFHHKPPPPPLPPSTSPSPPPAKPAKTLTESTPPSKAPTQPKPTAEKPKPTPAPAPATTNGGGEHWWLVGNAEMVGLSTCKGRRMDPGDAVTFSFPNATAAVAAAGKSRPGRPSLASCSSEIMRFSTPNHGEVGRIPNEWARCLLPLLKENKIKVQG</sequence>
<evidence type="ECO:0000256" key="2">
    <source>
        <dbReference type="ARBA" id="ARBA00022801"/>
    </source>
</evidence>
<dbReference type="GO" id="GO:0003676">
    <property type="term" value="F:nucleic acid binding"/>
    <property type="evidence" value="ECO:0007669"/>
    <property type="project" value="InterPro"/>
</dbReference>
<dbReference type="Pfam" id="PF24559">
    <property type="entry name" value="UBA_RAD5A"/>
    <property type="match status" value="1"/>
</dbReference>
<dbReference type="GO" id="GO:0016818">
    <property type="term" value="F:hydrolase activity, acting on acid anhydrides, in phosphorus-containing anhydrides"/>
    <property type="evidence" value="ECO:0007669"/>
    <property type="project" value="InterPro"/>
</dbReference>
<evidence type="ECO:0000256" key="1">
    <source>
        <dbReference type="ARBA" id="ARBA00022723"/>
    </source>
</evidence>
<dbReference type="GO" id="GO:0008270">
    <property type="term" value="F:zinc ion binding"/>
    <property type="evidence" value="ECO:0007669"/>
    <property type="project" value="InterPro"/>
</dbReference>
<reference evidence="6" key="1">
    <citation type="submission" date="2014-09" db="EMBL/GenBank/DDBJ databases">
        <authorList>
            <person name="Magalhaes I.L.F."/>
            <person name="Oliveira U."/>
            <person name="Santos F.R."/>
            <person name="Vidigal T.H.D.A."/>
            <person name="Brescovit A.D."/>
            <person name="Santos A.J."/>
        </authorList>
    </citation>
    <scope>NUCLEOTIDE SEQUENCE</scope>
    <source>
        <tissue evidence="6">Shoot tissue taken approximately 20 cm above the soil surface</tissue>
    </source>
</reference>
<reference evidence="6" key="2">
    <citation type="journal article" date="2015" name="Data Brief">
        <title>Shoot transcriptome of the giant reed, Arundo donax.</title>
        <authorList>
            <person name="Barrero R.A."/>
            <person name="Guerrero F.D."/>
            <person name="Moolhuijzen P."/>
            <person name="Goolsby J.A."/>
            <person name="Tidwell J."/>
            <person name="Bellgard S.E."/>
            <person name="Bellgard M.I."/>
        </authorList>
    </citation>
    <scope>NUCLEOTIDE SEQUENCE</scope>
    <source>
        <tissue evidence="6">Shoot tissue taken approximately 20 cm above the soil surface</tissue>
    </source>
</reference>
<evidence type="ECO:0000259" key="4">
    <source>
        <dbReference type="Pfam" id="PF08797"/>
    </source>
</evidence>
<name>A0A0A9DK66_ARUDO</name>
<evidence type="ECO:0000259" key="5">
    <source>
        <dbReference type="Pfam" id="PF24559"/>
    </source>
</evidence>
<evidence type="ECO:0000313" key="6">
    <source>
        <dbReference type="EMBL" id="JAD88191.1"/>
    </source>
</evidence>
<dbReference type="Pfam" id="PF08797">
    <property type="entry name" value="HIRAN"/>
    <property type="match status" value="1"/>
</dbReference>
<protein>
    <submittedName>
        <fullName evidence="6">RAD5</fullName>
    </submittedName>
</protein>
<keyword evidence="1" id="KW-0479">Metal-binding</keyword>
<feature type="domain" description="DNA repair protein RAD5A UBA" evidence="5">
    <location>
        <begin position="1"/>
        <end position="25"/>
    </location>
</feature>
<feature type="compositionally biased region" description="Pro residues" evidence="3">
    <location>
        <begin position="29"/>
        <end position="45"/>
    </location>
</feature>